<dbReference type="OrthoDB" id="9815923at2"/>
<accession>A0A844AVR8</accession>
<keyword evidence="3" id="KW-0808">Transferase</keyword>
<dbReference type="SUPFAM" id="SSF53448">
    <property type="entry name" value="Nucleotide-diphospho-sugar transferases"/>
    <property type="match status" value="1"/>
</dbReference>
<dbReference type="Pfam" id="PF00535">
    <property type="entry name" value="Glycos_transf_2"/>
    <property type="match status" value="1"/>
</dbReference>
<dbReference type="Proteomes" id="UP000487350">
    <property type="component" value="Unassembled WGS sequence"/>
</dbReference>
<dbReference type="CDD" id="cd02511">
    <property type="entry name" value="Beta4Glucosyltransferase"/>
    <property type="match status" value="1"/>
</dbReference>
<organism evidence="3 4">
    <name type="scientific">Caenimonas koreensis DSM 17982</name>
    <dbReference type="NCBI Taxonomy" id="1121255"/>
    <lineage>
        <taxon>Bacteria</taxon>
        <taxon>Pseudomonadati</taxon>
        <taxon>Pseudomonadota</taxon>
        <taxon>Betaproteobacteria</taxon>
        <taxon>Burkholderiales</taxon>
        <taxon>Comamonadaceae</taxon>
        <taxon>Caenimonas</taxon>
    </lineage>
</organism>
<dbReference type="EMBL" id="WJBU01000013">
    <property type="protein sequence ID" value="MRD48485.1"/>
    <property type="molecule type" value="Genomic_DNA"/>
</dbReference>
<dbReference type="InterPro" id="IPR001173">
    <property type="entry name" value="Glyco_trans_2-like"/>
</dbReference>
<evidence type="ECO:0000256" key="1">
    <source>
        <dbReference type="ARBA" id="ARBA00038494"/>
    </source>
</evidence>
<comment type="caution">
    <text evidence="3">The sequence shown here is derived from an EMBL/GenBank/DDBJ whole genome shotgun (WGS) entry which is preliminary data.</text>
</comment>
<dbReference type="PANTHER" id="PTHR43630:SF2">
    <property type="entry name" value="GLYCOSYLTRANSFERASE"/>
    <property type="match status" value="1"/>
</dbReference>
<sequence>MTVTVITRNEGARLSACLESVSFAGEVVVVDSGSTDDTVQIATAHGAKVTSTGDWPGFGEQKNRALALATKTWVLSIDADERVTPPLREQIMAAMARNDHAAYSVNRRSSYCGQYMLHSGWYPDRIVRLFKRGSARFSSDLVHESLQVQGSVGQLEGDLLHESFDDFEAVLDKTNRYSTAGALALHSKGVKGSLAKAVGHGLWAFVRTYVFRRGFLDGKLGLALAVSNAEGTYYRYLKLWLLQRR</sequence>
<evidence type="ECO:0000259" key="2">
    <source>
        <dbReference type="Pfam" id="PF00535"/>
    </source>
</evidence>
<dbReference type="InterPro" id="IPR029044">
    <property type="entry name" value="Nucleotide-diphossugar_trans"/>
</dbReference>
<evidence type="ECO:0000313" key="4">
    <source>
        <dbReference type="Proteomes" id="UP000487350"/>
    </source>
</evidence>
<reference evidence="3 4" key="1">
    <citation type="submission" date="2019-11" db="EMBL/GenBank/DDBJ databases">
        <title>Caenimonas koreensis gen. nov., sp. nov., isolated from activated sludge.</title>
        <authorList>
            <person name="Seung H.R."/>
        </authorList>
    </citation>
    <scope>NUCLEOTIDE SEQUENCE [LARGE SCALE GENOMIC DNA]</scope>
    <source>
        <strain evidence="3 4">EMB320</strain>
    </source>
</reference>
<comment type="similarity">
    <text evidence="1">Belongs to the glycosyltransferase 2 family. WaaE/KdtX subfamily.</text>
</comment>
<protein>
    <submittedName>
        <fullName evidence="3">Glycosyltransferase</fullName>
    </submittedName>
</protein>
<dbReference type="GO" id="GO:0016740">
    <property type="term" value="F:transferase activity"/>
    <property type="evidence" value="ECO:0007669"/>
    <property type="project" value="UniProtKB-KW"/>
</dbReference>
<keyword evidence="4" id="KW-1185">Reference proteome</keyword>
<dbReference type="PANTHER" id="PTHR43630">
    <property type="entry name" value="POLY-BETA-1,6-N-ACETYL-D-GLUCOSAMINE SYNTHASE"/>
    <property type="match status" value="1"/>
</dbReference>
<evidence type="ECO:0000313" key="3">
    <source>
        <dbReference type="EMBL" id="MRD48485.1"/>
    </source>
</evidence>
<gene>
    <name evidence="3" type="ORF">GHT07_14450</name>
</gene>
<feature type="domain" description="Glycosyltransferase 2-like" evidence="2">
    <location>
        <begin position="2"/>
        <end position="120"/>
    </location>
</feature>
<proteinExistence type="inferred from homology"/>
<dbReference type="AlphaFoldDB" id="A0A844AVR8"/>
<dbReference type="Gene3D" id="3.90.550.10">
    <property type="entry name" value="Spore Coat Polysaccharide Biosynthesis Protein SpsA, Chain A"/>
    <property type="match status" value="1"/>
</dbReference>
<name>A0A844AVR8_9BURK</name>